<accession>A0A2Z4IQQ9</accession>
<dbReference type="Proteomes" id="UP000248688">
    <property type="component" value="Chromosome"/>
</dbReference>
<reference evidence="2 3" key="1">
    <citation type="submission" date="2018-06" db="EMBL/GenBank/DDBJ databases">
        <title>Echinicola strongylocentroti sp. nov., isolated from a sea urchin Strongylocentrotus intermedius.</title>
        <authorList>
            <person name="Bae S.S."/>
        </authorList>
    </citation>
    <scope>NUCLEOTIDE SEQUENCE [LARGE SCALE GENOMIC DNA]</scope>
    <source>
        <strain evidence="2 3">MEBiC08714</strain>
    </source>
</reference>
<dbReference type="OrthoDB" id="9807744at2"/>
<dbReference type="RefSeq" id="WP_112786521.1">
    <property type="nucleotide sequence ID" value="NZ_CP030041.1"/>
</dbReference>
<organism evidence="2 3">
    <name type="scientific">Echinicola strongylocentroti</name>
    <dbReference type="NCBI Taxonomy" id="1795355"/>
    <lineage>
        <taxon>Bacteria</taxon>
        <taxon>Pseudomonadati</taxon>
        <taxon>Bacteroidota</taxon>
        <taxon>Cytophagia</taxon>
        <taxon>Cytophagales</taxon>
        <taxon>Cyclobacteriaceae</taxon>
        <taxon>Echinicola</taxon>
    </lineage>
</organism>
<evidence type="ECO:0000313" key="2">
    <source>
        <dbReference type="EMBL" id="AWW33154.1"/>
    </source>
</evidence>
<sequence>MDRCFRLQYFRYGPLEWLWRVLSYGKWMRIKR</sequence>
<dbReference type="InterPro" id="IPR007349">
    <property type="entry name" value="DUF418"/>
</dbReference>
<gene>
    <name evidence="2" type="ORF">DN752_11865</name>
</gene>
<protein>
    <recommendedName>
        <fullName evidence="1">DUF418 domain-containing protein</fullName>
    </recommendedName>
</protein>
<dbReference type="EMBL" id="CP030041">
    <property type="protein sequence ID" value="AWW33154.1"/>
    <property type="molecule type" value="Genomic_DNA"/>
</dbReference>
<dbReference type="Pfam" id="PF04235">
    <property type="entry name" value="DUF418"/>
    <property type="match status" value="1"/>
</dbReference>
<keyword evidence="3" id="KW-1185">Reference proteome</keyword>
<dbReference type="AlphaFoldDB" id="A0A2Z4IQQ9"/>
<evidence type="ECO:0000259" key="1">
    <source>
        <dbReference type="Pfam" id="PF04235"/>
    </source>
</evidence>
<proteinExistence type="predicted"/>
<dbReference type="KEGG" id="est:DN752_11865"/>
<name>A0A2Z4IQQ9_9BACT</name>
<evidence type="ECO:0000313" key="3">
    <source>
        <dbReference type="Proteomes" id="UP000248688"/>
    </source>
</evidence>
<feature type="domain" description="DUF418" evidence="1">
    <location>
        <begin position="7"/>
        <end position="26"/>
    </location>
</feature>